<evidence type="ECO:0008006" key="4">
    <source>
        <dbReference type="Google" id="ProtNLM"/>
    </source>
</evidence>
<keyword evidence="1" id="KW-0732">Signal</keyword>
<dbReference type="OrthoDB" id="945117at2"/>
<sequence length="218" mass="24270">MKTTIKKATTMRKTRRLPYLVLMLLTVLLVQNASAQSHENTKKENERWISPARTAINVCPGGVAFGFYSANVEHLFGENHGLVLRGDLETIPDTYSDAKIESSGKAVILNYRYHIGGGLNSFYAGAFARYRKIKGDGALETGDFDFKLPECTLGLNVGKRWIWKSGLSLNFALGYGYAYDELKVNNSSQAALDAIDVFRDDYTFMNGFLGEFSIGYAF</sequence>
<organism evidence="2 3">
    <name type="scientific">Draconibacterium sediminis</name>
    <dbReference type="NCBI Taxonomy" id="1544798"/>
    <lineage>
        <taxon>Bacteria</taxon>
        <taxon>Pseudomonadati</taxon>
        <taxon>Bacteroidota</taxon>
        <taxon>Bacteroidia</taxon>
        <taxon>Marinilabiliales</taxon>
        <taxon>Prolixibacteraceae</taxon>
        <taxon>Draconibacterium</taxon>
    </lineage>
</organism>
<dbReference type="STRING" id="1544798.LH29_19585"/>
<proteinExistence type="predicted"/>
<feature type="chain" id="PRO_5002330768" description="Outer membrane protein beta-barrel domain-containing protein" evidence="1">
    <location>
        <begin position="36"/>
        <end position="218"/>
    </location>
</feature>
<keyword evidence="3" id="KW-1185">Reference proteome</keyword>
<reference evidence="2 3" key="1">
    <citation type="submission" date="2014-09" db="EMBL/GenBank/DDBJ databases">
        <title>Draft Genome Sequence of Draconibacterium sp. JN14CK-3.</title>
        <authorList>
            <person name="Dong C."/>
            <person name="Lai Q."/>
            <person name="Shao Z."/>
        </authorList>
    </citation>
    <scope>NUCLEOTIDE SEQUENCE [LARGE SCALE GENOMIC DNA]</scope>
    <source>
        <strain evidence="2 3">JN14CK-3</strain>
    </source>
</reference>
<dbReference type="Proteomes" id="UP000032544">
    <property type="component" value="Unassembled WGS sequence"/>
</dbReference>
<accession>A0A0D8J8B1</accession>
<comment type="caution">
    <text evidence="2">The sequence shown here is derived from an EMBL/GenBank/DDBJ whole genome shotgun (WGS) entry which is preliminary data.</text>
</comment>
<dbReference type="RefSeq" id="WP_045032662.1">
    <property type="nucleotide sequence ID" value="NZ_JRHC01000005.1"/>
</dbReference>
<gene>
    <name evidence="2" type="ORF">LH29_19585</name>
</gene>
<evidence type="ECO:0000313" key="3">
    <source>
        <dbReference type="Proteomes" id="UP000032544"/>
    </source>
</evidence>
<evidence type="ECO:0000256" key="1">
    <source>
        <dbReference type="SAM" id="SignalP"/>
    </source>
</evidence>
<protein>
    <recommendedName>
        <fullName evidence="4">Outer membrane protein beta-barrel domain-containing protein</fullName>
    </recommendedName>
</protein>
<dbReference type="EMBL" id="JRHC01000005">
    <property type="protein sequence ID" value="KJF42731.1"/>
    <property type="molecule type" value="Genomic_DNA"/>
</dbReference>
<feature type="signal peptide" evidence="1">
    <location>
        <begin position="1"/>
        <end position="35"/>
    </location>
</feature>
<dbReference type="AlphaFoldDB" id="A0A0D8J8B1"/>
<evidence type="ECO:0000313" key="2">
    <source>
        <dbReference type="EMBL" id="KJF42731.1"/>
    </source>
</evidence>
<name>A0A0D8J8B1_9BACT</name>